<dbReference type="HOGENOM" id="CLU_2635571_0_0_5"/>
<protein>
    <submittedName>
        <fullName evidence="2">Uncharacterized protein</fullName>
    </submittedName>
</protein>
<dbReference type="Proteomes" id="UP000007735">
    <property type="component" value="Chromosome"/>
</dbReference>
<dbReference type="AlphaFoldDB" id="G9A5E6"/>
<sequence>MAASVRAVSVLIREHPIIAARLLGVGLARAAKLGMEDAYDLLQPGEPNTRSVEHEPTENQPSVPSVGSRSGALSGKD</sequence>
<name>G9A5E6_SINF1</name>
<evidence type="ECO:0000313" key="3">
    <source>
        <dbReference type="Proteomes" id="UP000007735"/>
    </source>
</evidence>
<feature type="region of interest" description="Disordered" evidence="1">
    <location>
        <begin position="41"/>
        <end position="77"/>
    </location>
</feature>
<gene>
    <name evidence="2" type="ordered locus">SFHH103_03776</name>
</gene>
<evidence type="ECO:0000256" key="1">
    <source>
        <dbReference type="SAM" id="MobiDB-lite"/>
    </source>
</evidence>
<organism evidence="2 3">
    <name type="scientific">Sinorhizobium fredii (strain HH103)</name>
    <dbReference type="NCBI Taxonomy" id="1117943"/>
    <lineage>
        <taxon>Bacteria</taxon>
        <taxon>Pseudomonadati</taxon>
        <taxon>Pseudomonadota</taxon>
        <taxon>Alphaproteobacteria</taxon>
        <taxon>Hyphomicrobiales</taxon>
        <taxon>Rhizobiaceae</taxon>
        <taxon>Sinorhizobium/Ensifer group</taxon>
        <taxon>Sinorhizobium</taxon>
    </lineage>
</organism>
<reference evidence="2 3" key="1">
    <citation type="journal article" date="2012" name="J. Bacteriol.">
        <title>Genome sequence of the soybean symbiont Sinorhizobium fredii HH103.</title>
        <authorList>
            <person name="Weidner S."/>
            <person name="Becker A."/>
            <person name="Bonilla I."/>
            <person name="Jaenicke S."/>
            <person name="Lloret J."/>
            <person name="Margaret I."/>
            <person name="Puhler A."/>
            <person name="Ruiz-Sainz J.E."/>
            <person name="Schneiker-Bekel S."/>
            <person name="Szczepanowski R."/>
            <person name="Vinardell J.M."/>
            <person name="Zehner S."/>
            <person name="Gottfert M."/>
        </authorList>
    </citation>
    <scope>NUCLEOTIDE SEQUENCE [LARGE SCALE GENOMIC DNA]</scope>
    <source>
        <strain evidence="2 3">HH103</strain>
    </source>
</reference>
<feature type="compositionally biased region" description="Polar residues" evidence="1">
    <location>
        <begin position="58"/>
        <end position="68"/>
    </location>
</feature>
<evidence type="ECO:0000313" key="2">
    <source>
        <dbReference type="EMBL" id="CCE98267.1"/>
    </source>
</evidence>
<dbReference type="KEGG" id="sfh:SFHH103_03776"/>
<proteinExistence type="predicted"/>
<dbReference type="EMBL" id="HE616890">
    <property type="protein sequence ID" value="CCE98267.1"/>
    <property type="molecule type" value="Genomic_DNA"/>
</dbReference>
<accession>G9A5E6</accession>